<feature type="signal peptide" evidence="1">
    <location>
        <begin position="1"/>
        <end position="18"/>
    </location>
</feature>
<gene>
    <name evidence="2" type="ORF">Mgra_00003441</name>
</gene>
<keyword evidence="3" id="KW-1185">Reference proteome</keyword>
<reference evidence="2" key="1">
    <citation type="journal article" date="2020" name="Ecol. Evol.">
        <title>Genome structure and content of the rice root-knot nematode (Meloidogyne graminicola).</title>
        <authorList>
            <person name="Phan N.T."/>
            <person name="Danchin E.G.J."/>
            <person name="Klopp C."/>
            <person name="Perfus-Barbeoch L."/>
            <person name="Kozlowski D.K."/>
            <person name="Koutsovoulos G.D."/>
            <person name="Lopez-Roques C."/>
            <person name="Bouchez O."/>
            <person name="Zahm M."/>
            <person name="Besnard G."/>
            <person name="Bellafiore S."/>
        </authorList>
    </citation>
    <scope>NUCLEOTIDE SEQUENCE</scope>
    <source>
        <strain evidence="2">VN-18</strain>
    </source>
</reference>
<keyword evidence="1" id="KW-0732">Signal</keyword>
<feature type="chain" id="PRO_5035834658" evidence="1">
    <location>
        <begin position="19"/>
        <end position="120"/>
    </location>
</feature>
<name>A0A8S9ZUX2_9BILA</name>
<organism evidence="2 3">
    <name type="scientific">Meloidogyne graminicola</name>
    <dbReference type="NCBI Taxonomy" id="189291"/>
    <lineage>
        <taxon>Eukaryota</taxon>
        <taxon>Metazoa</taxon>
        <taxon>Ecdysozoa</taxon>
        <taxon>Nematoda</taxon>
        <taxon>Chromadorea</taxon>
        <taxon>Rhabditida</taxon>
        <taxon>Tylenchina</taxon>
        <taxon>Tylenchomorpha</taxon>
        <taxon>Tylenchoidea</taxon>
        <taxon>Meloidogynidae</taxon>
        <taxon>Meloidogyninae</taxon>
        <taxon>Meloidogyne</taxon>
    </lineage>
</organism>
<dbReference type="EMBL" id="JABEBT010000023">
    <property type="protein sequence ID" value="KAF7637050.1"/>
    <property type="molecule type" value="Genomic_DNA"/>
</dbReference>
<accession>A0A8S9ZUX2</accession>
<protein>
    <submittedName>
        <fullName evidence="2">Uncharacterized protein</fullName>
    </submittedName>
</protein>
<evidence type="ECO:0000313" key="2">
    <source>
        <dbReference type="EMBL" id="KAF7637050.1"/>
    </source>
</evidence>
<dbReference type="Proteomes" id="UP000605970">
    <property type="component" value="Unassembled WGS sequence"/>
</dbReference>
<proteinExistence type="predicted"/>
<evidence type="ECO:0000256" key="1">
    <source>
        <dbReference type="SAM" id="SignalP"/>
    </source>
</evidence>
<comment type="caution">
    <text evidence="2">The sequence shown here is derived from an EMBL/GenBank/DDBJ whole genome shotgun (WGS) entry which is preliminary data.</text>
</comment>
<sequence>MQLLILFLISIQFIFCSGVELLQNPGQLTEHEENTGKNIQPIEGLNKVVTDVMKLFVSAIRFVGMKDRKILKRLNNNYESIQEQYIYFSYLLGLLNNKLNLIIEHINTHPNTVVEVYKAI</sequence>
<dbReference type="AlphaFoldDB" id="A0A8S9ZUX2"/>
<evidence type="ECO:0000313" key="3">
    <source>
        <dbReference type="Proteomes" id="UP000605970"/>
    </source>
</evidence>